<accession>A0A8J2R407</accession>
<evidence type="ECO:0000256" key="1">
    <source>
        <dbReference type="SAM" id="MobiDB-lite"/>
    </source>
</evidence>
<dbReference type="Proteomes" id="UP000789524">
    <property type="component" value="Unassembled WGS sequence"/>
</dbReference>
<reference evidence="2" key="1">
    <citation type="submission" date="2021-09" db="EMBL/GenBank/DDBJ databases">
        <authorList>
            <person name="Martin H S."/>
        </authorList>
    </citation>
    <scope>NUCLEOTIDE SEQUENCE</scope>
</reference>
<evidence type="ECO:0000313" key="2">
    <source>
        <dbReference type="EMBL" id="CAG9583465.1"/>
    </source>
</evidence>
<organism evidence="2 3">
    <name type="scientific">Danaus chrysippus</name>
    <name type="common">African queen</name>
    <dbReference type="NCBI Taxonomy" id="151541"/>
    <lineage>
        <taxon>Eukaryota</taxon>
        <taxon>Metazoa</taxon>
        <taxon>Ecdysozoa</taxon>
        <taxon>Arthropoda</taxon>
        <taxon>Hexapoda</taxon>
        <taxon>Insecta</taxon>
        <taxon>Pterygota</taxon>
        <taxon>Neoptera</taxon>
        <taxon>Endopterygota</taxon>
        <taxon>Lepidoptera</taxon>
        <taxon>Glossata</taxon>
        <taxon>Ditrysia</taxon>
        <taxon>Papilionoidea</taxon>
        <taxon>Nymphalidae</taxon>
        <taxon>Danainae</taxon>
        <taxon>Danaini</taxon>
        <taxon>Danaina</taxon>
        <taxon>Danaus</taxon>
        <taxon>Anosia</taxon>
    </lineage>
</organism>
<dbReference type="AlphaFoldDB" id="A0A8J2R407"/>
<dbReference type="EMBL" id="CAKASE010000081">
    <property type="protein sequence ID" value="CAG9583465.1"/>
    <property type="molecule type" value="Genomic_DNA"/>
</dbReference>
<proteinExistence type="predicted"/>
<gene>
    <name evidence="2" type="ORF">DCHRY22_LOCUS14849</name>
</gene>
<evidence type="ECO:0000313" key="3">
    <source>
        <dbReference type="Proteomes" id="UP000789524"/>
    </source>
</evidence>
<sequence>MPWIRWNPLGVISEESFNRLKESIILLTLRIATPFAIAITITAPFRSRAGAGDFHPYHHNVESKSGPADRNQHMKETAASAPG</sequence>
<comment type="caution">
    <text evidence="2">The sequence shown here is derived from an EMBL/GenBank/DDBJ whole genome shotgun (WGS) entry which is preliminary data.</text>
</comment>
<keyword evidence="3" id="KW-1185">Reference proteome</keyword>
<name>A0A8J2R407_9NEOP</name>
<protein>
    <submittedName>
        <fullName evidence="2">(African queen) hypothetical protein</fullName>
    </submittedName>
</protein>
<feature type="region of interest" description="Disordered" evidence="1">
    <location>
        <begin position="56"/>
        <end position="83"/>
    </location>
</feature>